<dbReference type="STRING" id="151549.A0A4C1XQI0"/>
<dbReference type="OrthoDB" id="10254686at2759"/>
<dbReference type="Proteomes" id="UP000299102">
    <property type="component" value="Unassembled WGS sequence"/>
</dbReference>
<dbReference type="InterPro" id="IPR051070">
    <property type="entry name" value="NF-kappa-B_inhibitor"/>
</dbReference>
<keyword evidence="1" id="KW-0677">Repeat</keyword>
<dbReference type="InterPro" id="IPR036770">
    <property type="entry name" value="Ankyrin_rpt-contain_sf"/>
</dbReference>
<reference evidence="4 5" key="1">
    <citation type="journal article" date="2019" name="Commun. Biol.">
        <title>The bagworm genome reveals a unique fibroin gene that provides high tensile strength.</title>
        <authorList>
            <person name="Kono N."/>
            <person name="Nakamura H."/>
            <person name="Ohtoshi R."/>
            <person name="Tomita M."/>
            <person name="Numata K."/>
            <person name="Arakawa K."/>
        </authorList>
    </citation>
    <scope>NUCLEOTIDE SEQUENCE [LARGE SCALE GENOMIC DNA]</scope>
</reference>
<keyword evidence="5" id="KW-1185">Reference proteome</keyword>
<dbReference type="GO" id="GO:0071356">
    <property type="term" value="P:cellular response to tumor necrosis factor"/>
    <property type="evidence" value="ECO:0007669"/>
    <property type="project" value="TreeGrafter"/>
</dbReference>
<dbReference type="Pfam" id="PF00023">
    <property type="entry name" value="Ank"/>
    <property type="match status" value="2"/>
</dbReference>
<dbReference type="PANTHER" id="PTHR46680:SF2">
    <property type="entry name" value="NF-KAPPA-B INHIBITOR ZETA"/>
    <property type="match status" value="1"/>
</dbReference>
<dbReference type="AlphaFoldDB" id="A0A4C1XQI0"/>
<evidence type="ECO:0000256" key="3">
    <source>
        <dbReference type="PROSITE-ProRule" id="PRU00023"/>
    </source>
</evidence>
<dbReference type="PROSITE" id="PS50297">
    <property type="entry name" value="ANK_REP_REGION"/>
    <property type="match status" value="2"/>
</dbReference>
<comment type="caution">
    <text evidence="4">The sequence shown here is derived from an EMBL/GenBank/DDBJ whole genome shotgun (WGS) entry which is preliminary data.</text>
</comment>
<evidence type="ECO:0000313" key="4">
    <source>
        <dbReference type="EMBL" id="GBP65313.1"/>
    </source>
</evidence>
<evidence type="ECO:0000313" key="5">
    <source>
        <dbReference type="Proteomes" id="UP000299102"/>
    </source>
</evidence>
<dbReference type="GO" id="GO:0005829">
    <property type="term" value="C:cytosol"/>
    <property type="evidence" value="ECO:0007669"/>
    <property type="project" value="TreeGrafter"/>
</dbReference>
<dbReference type="PANTHER" id="PTHR46680">
    <property type="entry name" value="NF-KAPPA-B INHIBITOR ALPHA"/>
    <property type="match status" value="1"/>
</dbReference>
<organism evidence="4 5">
    <name type="scientific">Eumeta variegata</name>
    <name type="common">Bagworm moth</name>
    <name type="synonym">Eumeta japonica</name>
    <dbReference type="NCBI Taxonomy" id="151549"/>
    <lineage>
        <taxon>Eukaryota</taxon>
        <taxon>Metazoa</taxon>
        <taxon>Ecdysozoa</taxon>
        <taxon>Arthropoda</taxon>
        <taxon>Hexapoda</taxon>
        <taxon>Insecta</taxon>
        <taxon>Pterygota</taxon>
        <taxon>Neoptera</taxon>
        <taxon>Endopterygota</taxon>
        <taxon>Lepidoptera</taxon>
        <taxon>Glossata</taxon>
        <taxon>Ditrysia</taxon>
        <taxon>Tineoidea</taxon>
        <taxon>Psychidae</taxon>
        <taxon>Oiketicinae</taxon>
        <taxon>Eumeta</taxon>
    </lineage>
</organism>
<dbReference type="Pfam" id="PF12796">
    <property type="entry name" value="Ank_2"/>
    <property type="match status" value="1"/>
</dbReference>
<name>A0A4C1XQI0_EUMVA</name>
<gene>
    <name evidence="4" type="primary">Bcl3</name>
    <name evidence="4" type="ORF">EVAR_48019_1</name>
</gene>
<dbReference type="SUPFAM" id="SSF48403">
    <property type="entry name" value="Ankyrin repeat"/>
    <property type="match status" value="1"/>
</dbReference>
<feature type="repeat" description="ANK" evidence="3">
    <location>
        <begin position="191"/>
        <end position="226"/>
    </location>
</feature>
<feature type="repeat" description="ANK" evidence="3">
    <location>
        <begin position="123"/>
        <end position="155"/>
    </location>
</feature>
<keyword evidence="2 3" id="KW-0040">ANK repeat</keyword>
<protein>
    <submittedName>
        <fullName evidence="4">B-cell lymphoma 3 protein homolog</fullName>
    </submittedName>
</protein>
<feature type="repeat" description="ANK" evidence="3">
    <location>
        <begin position="53"/>
        <end position="85"/>
    </location>
</feature>
<dbReference type="InterPro" id="IPR002110">
    <property type="entry name" value="Ankyrin_rpt"/>
</dbReference>
<evidence type="ECO:0000256" key="2">
    <source>
        <dbReference type="ARBA" id="ARBA00023043"/>
    </source>
</evidence>
<accession>A0A4C1XQI0</accession>
<evidence type="ECO:0000256" key="1">
    <source>
        <dbReference type="ARBA" id="ARBA00022737"/>
    </source>
</evidence>
<dbReference type="PROSITE" id="PS50088">
    <property type="entry name" value="ANK_REPEAT"/>
    <property type="match status" value="3"/>
</dbReference>
<dbReference type="SMART" id="SM00248">
    <property type="entry name" value="ANK"/>
    <property type="match status" value="5"/>
</dbReference>
<proteinExistence type="predicted"/>
<sequence>MDVTRSTVMRGLSRCEGVPPHDPVHQHAAKHGIHSEADSFFEMTSILNLVNNKSQTILHLAIMNNMPDYVPFLITNGCDPMIKDYQGNNAIHYAVIYKSCLSPLLSSLKSNRVNYNLDLYNNDKQTALHIAAQYGPAESVSLLLEHGAGHGARDIDGRTPLHLAAYDDSVANTEALLAYVPANEIDIVDHNGNTPLQIACGLQHRHSFDIARLLLDKGANPLKFDHKKETAWASVDKNLEIFHFEKFKKKKKFPKKCPNSRNCRADIYNFPRDMKIRRILLAYASHAHFEQ</sequence>
<dbReference type="Gene3D" id="1.25.40.20">
    <property type="entry name" value="Ankyrin repeat-containing domain"/>
    <property type="match status" value="1"/>
</dbReference>
<dbReference type="EMBL" id="BGZK01000925">
    <property type="protein sequence ID" value="GBP65313.1"/>
    <property type="molecule type" value="Genomic_DNA"/>
</dbReference>
<dbReference type="GO" id="GO:0051059">
    <property type="term" value="F:NF-kappaB binding"/>
    <property type="evidence" value="ECO:0007669"/>
    <property type="project" value="TreeGrafter"/>
</dbReference>